<dbReference type="InterPro" id="IPR036020">
    <property type="entry name" value="WW_dom_sf"/>
</dbReference>
<proteinExistence type="predicted"/>
<dbReference type="PANTHER" id="PTHR10316">
    <property type="entry name" value="MEMBRANE ASSOCIATED GUANYLATE KINASE-RELATED"/>
    <property type="match status" value="1"/>
</dbReference>
<dbReference type="FunFam" id="2.20.70.10:FF:000034">
    <property type="entry name" value="syntaxin-binding protein 4 isoform X1"/>
    <property type="match status" value="1"/>
</dbReference>
<keyword evidence="1" id="KW-0677">Repeat</keyword>
<dbReference type="Gene3D" id="2.20.70.10">
    <property type="match status" value="1"/>
</dbReference>
<dbReference type="CDD" id="cd00201">
    <property type="entry name" value="WW"/>
    <property type="match status" value="1"/>
</dbReference>
<sequence>MNIMTIVDDFDYLPPRSSTELGHHHIRRERLLVCLVKEDTLVLLGPFAPPYHLTSSCHLYGVPRPEEDIRQPIPSDQTCISPASSPSTSTAIMVTDTKGPLPPNWEVAYSENGEKYFIDHNSGTTQWEDPRDVGPREILPEGWERVDDESHGTFYVE</sequence>
<dbReference type="PROSITE" id="PS50020">
    <property type="entry name" value="WW_DOMAIN_2"/>
    <property type="match status" value="1"/>
</dbReference>
<protein>
    <submittedName>
        <fullName evidence="4">WW domain-containing protein</fullName>
    </submittedName>
</protein>
<accession>A0AAD4N2W3</accession>
<dbReference type="GO" id="GO:0007165">
    <property type="term" value="P:signal transduction"/>
    <property type="evidence" value="ECO:0007669"/>
    <property type="project" value="TreeGrafter"/>
</dbReference>
<dbReference type="SUPFAM" id="SSF51045">
    <property type="entry name" value="WW domain"/>
    <property type="match status" value="1"/>
</dbReference>
<feature type="region of interest" description="Disordered" evidence="2">
    <location>
        <begin position="68"/>
        <end position="88"/>
    </location>
</feature>
<evidence type="ECO:0000256" key="2">
    <source>
        <dbReference type="SAM" id="MobiDB-lite"/>
    </source>
</evidence>
<evidence type="ECO:0000259" key="3">
    <source>
        <dbReference type="PROSITE" id="PS50020"/>
    </source>
</evidence>
<name>A0AAD4N2W3_9BILA</name>
<evidence type="ECO:0000313" key="4">
    <source>
        <dbReference type="EMBL" id="KAI1714608.1"/>
    </source>
</evidence>
<dbReference type="Proteomes" id="UP001201812">
    <property type="component" value="Unassembled WGS sequence"/>
</dbReference>
<evidence type="ECO:0000256" key="1">
    <source>
        <dbReference type="ARBA" id="ARBA00022737"/>
    </source>
</evidence>
<dbReference type="AlphaFoldDB" id="A0AAD4N2W3"/>
<gene>
    <name evidence="4" type="ORF">DdX_08711</name>
</gene>
<dbReference type="PROSITE" id="PS01159">
    <property type="entry name" value="WW_DOMAIN_1"/>
    <property type="match status" value="1"/>
</dbReference>
<feature type="domain" description="WW" evidence="3">
    <location>
        <begin position="99"/>
        <end position="132"/>
    </location>
</feature>
<keyword evidence="5" id="KW-1185">Reference proteome</keyword>
<evidence type="ECO:0000313" key="5">
    <source>
        <dbReference type="Proteomes" id="UP001201812"/>
    </source>
</evidence>
<dbReference type="Pfam" id="PF00397">
    <property type="entry name" value="WW"/>
    <property type="match status" value="1"/>
</dbReference>
<dbReference type="PANTHER" id="PTHR10316:SF40">
    <property type="entry name" value="LD27118P"/>
    <property type="match status" value="1"/>
</dbReference>
<dbReference type="InterPro" id="IPR001202">
    <property type="entry name" value="WW_dom"/>
</dbReference>
<reference evidence="4" key="1">
    <citation type="submission" date="2022-01" db="EMBL/GenBank/DDBJ databases">
        <title>Genome Sequence Resource for Two Populations of Ditylenchus destructor, the Migratory Endoparasitic Phytonematode.</title>
        <authorList>
            <person name="Zhang H."/>
            <person name="Lin R."/>
            <person name="Xie B."/>
        </authorList>
    </citation>
    <scope>NUCLEOTIDE SEQUENCE</scope>
    <source>
        <strain evidence="4">BazhouSP</strain>
    </source>
</reference>
<comment type="caution">
    <text evidence="4">The sequence shown here is derived from an EMBL/GenBank/DDBJ whole genome shotgun (WGS) entry which is preliminary data.</text>
</comment>
<dbReference type="EMBL" id="JAKKPZ010000013">
    <property type="protein sequence ID" value="KAI1714608.1"/>
    <property type="molecule type" value="Genomic_DNA"/>
</dbReference>
<organism evidence="4 5">
    <name type="scientific">Ditylenchus destructor</name>
    <dbReference type="NCBI Taxonomy" id="166010"/>
    <lineage>
        <taxon>Eukaryota</taxon>
        <taxon>Metazoa</taxon>
        <taxon>Ecdysozoa</taxon>
        <taxon>Nematoda</taxon>
        <taxon>Chromadorea</taxon>
        <taxon>Rhabditida</taxon>
        <taxon>Tylenchina</taxon>
        <taxon>Tylenchomorpha</taxon>
        <taxon>Sphaerularioidea</taxon>
        <taxon>Anguinidae</taxon>
        <taxon>Anguininae</taxon>
        <taxon>Ditylenchus</taxon>
    </lineage>
</organism>
<dbReference type="SMART" id="SM00456">
    <property type="entry name" value="WW"/>
    <property type="match status" value="1"/>
</dbReference>
<dbReference type="GO" id="GO:0005737">
    <property type="term" value="C:cytoplasm"/>
    <property type="evidence" value="ECO:0007669"/>
    <property type="project" value="TreeGrafter"/>
</dbReference>